<keyword evidence="10" id="KW-1185">Reference proteome</keyword>
<feature type="region of interest" description="Disordered" evidence="6">
    <location>
        <begin position="1"/>
        <end position="38"/>
    </location>
</feature>
<dbReference type="PROSITE" id="PS50158">
    <property type="entry name" value="ZF_CCHC"/>
    <property type="match status" value="1"/>
</dbReference>
<feature type="coiled-coil region" evidence="5">
    <location>
        <begin position="588"/>
        <end position="671"/>
    </location>
</feature>
<dbReference type="SMART" id="SM00343">
    <property type="entry name" value="ZnF_C2HC"/>
    <property type="match status" value="1"/>
</dbReference>
<dbReference type="PANTHER" id="PTHR33680">
    <property type="entry name" value="OS07G0190500 PROTEIN"/>
    <property type="match status" value="1"/>
</dbReference>
<evidence type="ECO:0000256" key="6">
    <source>
        <dbReference type="SAM" id="MobiDB-lite"/>
    </source>
</evidence>
<evidence type="ECO:0000259" key="8">
    <source>
        <dbReference type="PROSITE" id="PS51999"/>
    </source>
</evidence>
<dbReference type="Proteomes" id="UP000594263">
    <property type="component" value="Unplaced"/>
</dbReference>
<feature type="domain" description="CCHC-type" evidence="7">
    <location>
        <begin position="44"/>
        <end position="60"/>
    </location>
</feature>
<dbReference type="GO" id="GO:0003676">
    <property type="term" value="F:nucleic acid binding"/>
    <property type="evidence" value="ECO:0007669"/>
    <property type="project" value="InterPro"/>
</dbReference>
<keyword evidence="3" id="KW-0862">Zinc</keyword>
<evidence type="ECO:0000259" key="7">
    <source>
        <dbReference type="PROSITE" id="PS50158"/>
    </source>
</evidence>
<keyword evidence="2 4" id="KW-0863">Zinc-finger</keyword>
<keyword evidence="5" id="KW-0175">Coiled coil</keyword>
<feature type="domain" description="GRF-type" evidence="8">
    <location>
        <begin position="85"/>
        <end position="127"/>
    </location>
</feature>
<proteinExistence type="predicted"/>
<dbReference type="Gramene" id="Kaladp0040s0742.1.v1.1">
    <property type="protein sequence ID" value="Kaladp0040s0742.1.v1.1"/>
    <property type="gene ID" value="Kaladp0040s0742.v1.1"/>
</dbReference>
<evidence type="ECO:0000256" key="2">
    <source>
        <dbReference type="ARBA" id="ARBA00022771"/>
    </source>
</evidence>
<dbReference type="EnsemblPlants" id="Kaladp0040s0742.2.v1.1">
    <property type="protein sequence ID" value="Kaladp0040s0742.2.v1.1"/>
    <property type="gene ID" value="Kaladp0040s0742.v1.1"/>
</dbReference>
<feature type="compositionally biased region" description="Polar residues" evidence="6">
    <location>
        <begin position="1"/>
        <end position="10"/>
    </location>
</feature>
<dbReference type="Gene3D" id="4.10.60.10">
    <property type="entry name" value="Zinc finger, CCHC-type"/>
    <property type="match status" value="1"/>
</dbReference>
<dbReference type="SUPFAM" id="SSF57756">
    <property type="entry name" value="Retrovirus zinc finger-like domains"/>
    <property type="match status" value="1"/>
</dbReference>
<reference evidence="9" key="1">
    <citation type="submission" date="2021-01" db="UniProtKB">
        <authorList>
            <consortium name="EnsemblPlants"/>
        </authorList>
    </citation>
    <scope>IDENTIFICATION</scope>
</reference>
<evidence type="ECO:0000256" key="1">
    <source>
        <dbReference type="ARBA" id="ARBA00022723"/>
    </source>
</evidence>
<dbReference type="Pfam" id="PF06839">
    <property type="entry name" value="Zn_ribbon_GRF"/>
    <property type="match status" value="1"/>
</dbReference>
<dbReference type="OMA" id="PFFCCIF"/>
<accession>A0A7N0TQL5</accession>
<evidence type="ECO:0000256" key="5">
    <source>
        <dbReference type="SAM" id="Coils"/>
    </source>
</evidence>
<dbReference type="AlphaFoldDB" id="A0A7N0TQL5"/>
<dbReference type="InterPro" id="IPR010666">
    <property type="entry name" value="Znf_GRF"/>
</dbReference>
<evidence type="ECO:0000256" key="4">
    <source>
        <dbReference type="PROSITE-ProRule" id="PRU00047"/>
    </source>
</evidence>
<dbReference type="EnsemblPlants" id="Kaladp0040s0742.1.v1.1">
    <property type="protein sequence ID" value="Kaladp0040s0742.1.v1.1"/>
    <property type="gene ID" value="Kaladp0040s0742.v1.1"/>
</dbReference>
<evidence type="ECO:0000313" key="10">
    <source>
        <dbReference type="Proteomes" id="UP000594263"/>
    </source>
</evidence>
<keyword evidence="1" id="KW-0479">Metal-binding</keyword>
<dbReference type="InterPro" id="IPR036875">
    <property type="entry name" value="Znf_CCHC_sf"/>
</dbReference>
<sequence length="712" mass="78739">MGSRTEVSVRSLTPPAASTSASFPAGQAGSTTSSTQATPVKKGKCFRCGQYGHWAAHCPQNPVGFSKPNPSRVAAAAVGFPEIICRCGAGVCKTLVSHSPNSFGSVYYRCPAESWRRCNFYMWHEKLGSRSIQTYEHPICGCGAGVCLLVWEGGRQCFKCRVPKGHGACSFRQWLDVPLSTASRVRIENNQFKIPQSPRKQADHPLVVEDECGGKRLKITELEEGSSLTDGDHLSSNSEVSLACLDTNDGLVMSPMELEDLPAEFLREIMECEYPFPENDKMGCNRLKITELEGSQEIVSPELSPSSKSTISSAASNGNEISMLNATDFDPFDTDEDFINEVIAFESTLIYADEPQEVSYHSQEKAYEAPPAKYQDVDHRQFNFCKLMLSAATALPEANCISLMLGAQYLGWLSRLAFGSPRGLVVPLPKPLFCCILPNFDPIFAPRGLSQITDKYQIVSAVDKSLALPQVTAPQESLGGDFPNITLKEPPTLRRPPFVAEANNVMDAAIMEAFGQAAMLIQSKLFTRLESMDPTSHESMVKEANTVFGSLDRLKVDYGQFYQCVKDFIDAASSFNQVKTSIHNSVLYQDYHDRCNQEKLRLEQLSAEHASVMTSLARSQEHLKSLQNEAEEARNRLLQIEQKISDCEMEAKNLNIHLIELSEQMNKCEDSVLCASLEAEAAHKLYLQREAELNAAQDVFEKAKIQLRNKAG</sequence>
<evidence type="ECO:0008006" key="11">
    <source>
        <dbReference type="Google" id="ProtNLM"/>
    </source>
</evidence>
<name>A0A7N0TQL5_KALFE</name>
<organism evidence="9 10">
    <name type="scientific">Kalanchoe fedtschenkoi</name>
    <name type="common">Lavender scallops</name>
    <name type="synonym">South American air plant</name>
    <dbReference type="NCBI Taxonomy" id="63787"/>
    <lineage>
        <taxon>Eukaryota</taxon>
        <taxon>Viridiplantae</taxon>
        <taxon>Streptophyta</taxon>
        <taxon>Embryophyta</taxon>
        <taxon>Tracheophyta</taxon>
        <taxon>Spermatophyta</taxon>
        <taxon>Magnoliopsida</taxon>
        <taxon>eudicotyledons</taxon>
        <taxon>Gunneridae</taxon>
        <taxon>Pentapetalae</taxon>
        <taxon>Saxifragales</taxon>
        <taxon>Crassulaceae</taxon>
        <taxon>Kalanchoe</taxon>
    </lineage>
</organism>
<feature type="compositionally biased region" description="Low complexity" evidence="6">
    <location>
        <begin position="11"/>
        <end position="38"/>
    </location>
</feature>
<evidence type="ECO:0000313" key="9">
    <source>
        <dbReference type="EnsemblPlants" id="Kaladp0040s0742.1.v1.1"/>
    </source>
</evidence>
<dbReference type="Gramene" id="Kaladp0040s0742.2.v1.1">
    <property type="protein sequence ID" value="Kaladp0040s0742.2.v1.1"/>
    <property type="gene ID" value="Kaladp0040s0742.v1.1"/>
</dbReference>
<dbReference type="GO" id="GO:0008270">
    <property type="term" value="F:zinc ion binding"/>
    <property type="evidence" value="ECO:0007669"/>
    <property type="project" value="UniProtKB-KW"/>
</dbReference>
<dbReference type="PROSITE" id="PS51999">
    <property type="entry name" value="ZF_GRF"/>
    <property type="match status" value="1"/>
</dbReference>
<dbReference type="InterPro" id="IPR001878">
    <property type="entry name" value="Znf_CCHC"/>
</dbReference>
<dbReference type="Pfam" id="PF00098">
    <property type="entry name" value="zf-CCHC"/>
    <property type="match status" value="1"/>
</dbReference>
<protein>
    <recommendedName>
        <fullName evidence="11">CCHC-type domain-containing protein</fullName>
    </recommendedName>
</protein>
<evidence type="ECO:0000256" key="3">
    <source>
        <dbReference type="ARBA" id="ARBA00022833"/>
    </source>
</evidence>
<dbReference type="PANTHER" id="PTHR33680:SF1">
    <property type="entry name" value="OS05G0489500 PROTEIN"/>
    <property type="match status" value="1"/>
</dbReference>